<evidence type="ECO:0000259" key="1">
    <source>
        <dbReference type="Pfam" id="PF07734"/>
    </source>
</evidence>
<protein>
    <recommendedName>
        <fullName evidence="1">F-box associated beta-propeller type 1 domain-containing protein</fullName>
    </recommendedName>
</protein>
<feature type="domain" description="F-box associated beta-propeller type 1" evidence="1">
    <location>
        <begin position="51"/>
        <end position="268"/>
    </location>
</feature>
<dbReference type="PANTHER" id="PTHR31672:SF13">
    <property type="entry name" value="F-BOX PROTEIN CPR30-LIKE"/>
    <property type="match status" value="1"/>
</dbReference>
<reference evidence="2 3" key="1">
    <citation type="journal article" date="2022" name="Plant J.">
        <title>Strategies of tolerance reflected in two North American maple genomes.</title>
        <authorList>
            <person name="McEvoy S.L."/>
            <person name="Sezen U.U."/>
            <person name="Trouern-Trend A."/>
            <person name="McMahon S.M."/>
            <person name="Schaberg P.G."/>
            <person name="Yang J."/>
            <person name="Wegrzyn J.L."/>
            <person name="Swenson N.G."/>
        </authorList>
    </citation>
    <scope>NUCLEOTIDE SEQUENCE [LARGE SCALE GENOMIC DNA]</scope>
    <source>
        <strain evidence="2">91603</strain>
    </source>
</reference>
<dbReference type="EMBL" id="JAJSOW010000002">
    <property type="protein sequence ID" value="KAI9198839.1"/>
    <property type="molecule type" value="Genomic_DNA"/>
</dbReference>
<dbReference type="AlphaFoldDB" id="A0AAD5JR87"/>
<dbReference type="Pfam" id="PF07734">
    <property type="entry name" value="FBA_1"/>
    <property type="match status" value="1"/>
</dbReference>
<name>A0AAD5JR87_ACENE</name>
<dbReference type="InterPro" id="IPR017451">
    <property type="entry name" value="F-box-assoc_interact_dom"/>
</dbReference>
<comment type="caution">
    <text evidence="2">The sequence shown here is derived from an EMBL/GenBank/DDBJ whole genome shotgun (WGS) entry which is preliminary data.</text>
</comment>
<dbReference type="NCBIfam" id="TIGR01640">
    <property type="entry name" value="F_box_assoc_1"/>
    <property type="match status" value="1"/>
</dbReference>
<keyword evidence="3" id="KW-1185">Reference proteome</keyword>
<dbReference type="SUPFAM" id="SSF50965">
    <property type="entry name" value="Galactose oxidase, central domain"/>
    <property type="match status" value="1"/>
</dbReference>
<gene>
    <name evidence="2" type="ORF">LWI28_022882</name>
</gene>
<dbReference type="PANTHER" id="PTHR31672">
    <property type="entry name" value="BNACNNG10540D PROTEIN"/>
    <property type="match status" value="1"/>
</dbReference>
<accession>A0AAD5JR87</accession>
<dbReference type="InterPro" id="IPR050796">
    <property type="entry name" value="SCF_F-box_component"/>
</dbReference>
<dbReference type="InterPro" id="IPR011043">
    <property type="entry name" value="Gal_Oxase/kelch_b-propeller"/>
</dbReference>
<evidence type="ECO:0000313" key="2">
    <source>
        <dbReference type="EMBL" id="KAI9198839.1"/>
    </source>
</evidence>
<proteinExistence type="predicted"/>
<evidence type="ECO:0000313" key="3">
    <source>
        <dbReference type="Proteomes" id="UP001064489"/>
    </source>
</evidence>
<dbReference type="Proteomes" id="UP001064489">
    <property type="component" value="Chromosome 13"/>
</dbReference>
<organism evidence="2 3">
    <name type="scientific">Acer negundo</name>
    <name type="common">Box elder</name>
    <dbReference type="NCBI Taxonomy" id="4023"/>
    <lineage>
        <taxon>Eukaryota</taxon>
        <taxon>Viridiplantae</taxon>
        <taxon>Streptophyta</taxon>
        <taxon>Embryophyta</taxon>
        <taxon>Tracheophyta</taxon>
        <taxon>Spermatophyta</taxon>
        <taxon>Magnoliopsida</taxon>
        <taxon>eudicotyledons</taxon>
        <taxon>Gunneridae</taxon>
        <taxon>Pentapetalae</taxon>
        <taxon>rosids</taxon>
        <taxon>malvids</taxon>
        <taxon>Sapindales</taxon>
        <taxon>Sapindaceae</taxon>
        <taxon>Hippocastanoideae</taxon>
        <taxon>Acereae</taxon>
        <taxon>Acer</taxon>
    </lineage>
</organism>
<dbReference type="InterPro" id="IPR006527">
    <property type="entry name" value="F-box-assoc_dom_typ1"/>
</dbReference>
<sequence>MHLSKSQQRHGLVFLARSLYCVDPETLYCVNKLVPMEDRFLRRILDSQRYDILSLVGSCNGLLCFKFRYSLLFYNPSTKEPRKVLDTPSRYSICGLGYAELIDDYKYVKCYDGARSIWVYSLKKDSWIDIQSDFNFVPNIGVPLNGALHWLAYNLASPNPVIVAFDLVEEKFKTLPLPMKNVKRNHAYSFSLLGDCLCLFIEEDYQTLQLWIMKEYGVKESWTKILTTKGQSFLQPLCYLNNNSKTIILANDEQVMFWDPKDAKFKNIEVEGFEGINCFPYVESLVSPHYRNDFTNEGHNIQQGRNWSVMQKTKTVTILVKEAKIHTAGNIT</sequence>